<protein>
    <recommendedName>
        <fullName evidence="3">Peptidase C-terminal archaeal/bacterial domain-containing protein</fullName>
    </recommendedName>
</protein>
<dbReference type="EMBL" id="BNCO01000010">
    <property type="protein sequence ID" value="GIL51372.1"/>
    <property type="molecule type" value="Genomic_DNA"/>
</dbReference>
<name>A0A8J4F0H2_9CHLO</name>
<keyword evidence="2" id="KW-1185">Reference proteome</keyword>
<comment type="caution">
    <text evidence="1">The sequence shown here is derived from an EMBL/GenBank/DDBJ whole genome shotgun (WGS) entry which is preliminary data.</text>
</comment>
<sequence length="205" mass="22093">VGWNGEPLADVFPSGFTFTPTDYNRNQRLLLQPNTAAAGGAYFVQLTMRSTDPRFDFAVQVFKVDDAREQLGETTAVPRVIRTLPFNDSGSTNLFRHDYTTSYGNKMDTAPDVVYVYTPAFAQTISASTCGSNFDTVLLLGDDDALRLQDTLANDDDPACHSASRIDADLQSGITYYIVVSGFNGAAGDFVLIIQCTSCGSGAPA</sequence>
<proteinExistence type="predicted"/>
<dbReference type="Proteomes" id="UP000747399">
    <property type="component" value="Unassembled WGS sequence"/>
</dbReference>
<gene>
    <name evidence="1" type="ORF">Vafri_7371</name>
</gene>
<evidence type="ECO:0008006" key="3">
    <source>
        <dbReference type="Google" id="ProtNLM"/>
    </source>
</evidence>
<evidence type="ECO:0000313" key="2">
    <source>
        <dbReference type="Proteomes" id="UP000747399"/>
    </source>
</evidence>
<feature type="non-terminal residue" evidence="1">
    <location>
        <position position="1"/>
    </location>
</feature>
<dbReference type="AlphaFoldDB" id="A0A8J4F0H2"/>
<reference evidence="1" key="1">
    <citation type="journal article" date="2021" name="Proc. Natl. Acad. Sci. U.S.A.">
        <title>Three genomes in the algal genus Volvox reveal the fate of a haploid sex-determining region after a transition to homothallism.</title>
        <authorList>
            <person name="Yamamoto K."/>
            <person name="Hamaji T."/>
            <person name="Kawai-Toyooka H."/>
            <person name="Matsuzaki R."/>
            <person name="Takahashi F."/>
            <person name="Nishimura Y."/>
            <person name="Kawachi M."/>
            <person name="Noguchi H."/>
            <person name="Minakuchi Y."/>
            <person name="Umen J.G."/>
            <person name="Toyoda A."/>
            <person name="Nozaki H."/>
        </authorList>
    </citation>
    <scope>NUCLEOTIDE SEQUENCE</scope>
    <source>
        <strain evidence="1">NIES-3780</strain>
    </source>
</reference>
<accession>A0A8J4F0H2</accession>
<organism evidence="1 2">
    <name type="scientific">Volvox africanus</name>
    <dbReference type="NCBI Taxonomy" id="51714"/>
    <lineage>
        <taxon>Eukaryota</taxon>
        <taxon>Viridiplantae</taxon>
        <taxon>Chlorophyta</taxon>
        <taxon>core chlorophytes</taxon>
        <taxon>Chlorophyceae</taxon>
        <taxon>CS clade</taxon>
        <taxon>Chlamydomonadales</taxon>
        <taxon>Volvocaceae</taxon>
        <taxon>Volvox</taxon>
    </lineage>
</organism>
<evidence type="ECO:0000313" key="1">
    <source>
        <dbReference type="EMBL" id="GIL51372.1"/>
    </source>
</evidence>